<evidence type="ECO:0000313" key="1">
    <source>
        <dbReference type="EMBL" id="KAI3739510.1"/>
    </source>
</evidence>
<organism evidence="1 2">
    <name type="scientific">Cichorium intybus</name>
    <name type="common">Chicory</name>
    <dbReference type="NCBI Taxonomy" id="13427"/>
    <lineage>
        <taxon>Eukaryota</taxon>
        <taxon>Viridiplantae</taxon>
        <taxon>Streptophyta</taxon>
        <taxon>Embryophyta</taxon>
        <taxon>Tracheophyta</taxon>
        <taxon>Spermatophyta</taxon>
        <taxon>Magnoliopsida</taxon>
        <taxon>eudicotyledons</taxon>
        <taxon>Gunneridae</taxon>
        <taxon>Pentapetalae</taxon>
        <taxon>asterids</taxon>
        <taxon>campanulids</taxon>
        <taxon>Asterales</taxon>
        <taxon>Asteraceae</taxon>
        <taxon>Cichorioideae</taxon>
        <taxon>Cichorieae</taxon>
        <taxon>Cichoriinae</taxon>
        <taxon>Cichorium</taxon>
    </lineage>
</organism>
<proteinExistence type="predicted"/>
<sequence>MDMVIFSIQEALNIQENVTALVENVIEDIGFCHGIPVVGLTIYKCLLNQKHLEAETTIVFDRLIQIIVSTIWVRDNNNQMAYWLSNASTLLFLIQKSLKLDDATSVQKPPPPTSLLARMAMGFGSFLSSVGLAEAEAALMVVQEVEAKNPALRFKQQLTDNVEKVYGIICDNLKKELTPLLALCIQAPTTSVRENAQSDHWQGIVDCLNTLLNTLKENFVPTVIVRRIFAHVFSYINVQLFNSLLLGRDFCTSNNGRYVNDGLAKLEHWCCEAKEEYAGSAWDELKHIRHAISFLTIHQKYRISKDEITSDLFPFLSIEQLYRLHTLFADGNDNMRSISTDVISSIRITVLMAECSNDSHNGSSNSFLLEDNSSIPFSADDLSTSLQLKDFTNVKPAVELGNYGALDFLYN</sequence>
<keyword evidence="2" id="KW-1185">Reference proteome</keyword>
<gene>
    <name evidence="1" type="ORF">L2E82_29917</name>
</gene>
<reference evidence="1 2" key="2">
    <citation type="journal article" date="2022" name="Mol. Ecol. Resour.">
        <title>The genomes of chicory, endive, great burdock and yacon provide insights into Asteraceae paleo-polyploidization history and plant inulin production.</title>
        <authorList>
            <person name="Fan W."/>
            <person name="Wang S."/>
            <person name="Wang H."/>
            <person name="Wang A."/>
            <person name="Jiang F."/>
            <person name="Liu H."/>
            <person name="Zhao H."/>
            <person name="Xu D."/>
            <person name="Zhang Y."/>
        </authorList>
    </citation>
    <scope>NUCLEOTIDE SEQUENCE [LARGE SCALE GENOMIC DNA]</scope>
    <source>
        <strain evidence="2">cv. Punajuju</strain>
        <tissue evidence="1">Leaves</tissue>
    </source>
</reference>
<evidence type="ECO:0000313" key="2">
    <source>
        <dbReference type="Proteomes" id="UP001055811"/>
    </source>
</evidence>
<accession>A0ACB9CZ39</accession>
<comment type="caution">
    <text evidence="1">The sequence shown here is derived from an EMBL/GenBank/DDBJ whole genome shotgun (WGS) entry which is preliminary data.</text>
</comment>
<dbReference type="EMBL" id="CM042013">
    <property type="protein sequence ID" value="KAI3739510.1"/>
    <property type="molecule type" value="Genomic_DNA"/>
</dbReference>
<protein>
    <submittedName>
        <fullName evidence="1">Uncharacterized protein</fullName>
    </submittedName>
</protein>
<name>A0ACB9CZ39_CICIN</name>
<dbReference type="Proteomes" id="UP001055811">
    <property type="component" value="Linkage Group LG05"/>
</dbReference>
<reference evidence="2" key="1">
    <citation type="journal article" date="2022" name="Mol. Ecol. Resour.">
        <title>The genomes of chicory, endive, great burdock and yacon provide insights into Asteraceae palaeo-polyploidization history and plant inulin production.</title>
        <authorList>
            <person name="Fan W."/>
            <person name="Wang S."/>
            <person name="Wang H."/>
            <person name="Wang A."/>
            <person name="Jiang F."/>
            <person name="Liu H."/>
            <person name="Zhao H."/>
            <person name="Xu D."/>
            <person name="Zhang Y."/>
        </authorList>
    </citation>
    <scope>NUCLEOTIDE SEQUENCE [LARGE SCALE GENOMIC DNA]</scope>
    <source>
        <strain evidence="2">cv. Punajuju</strain>
    </source>
</reference>